<protein>
    <submittedName>
        <fullName evidence="1">Uncharacterized protein</fullName>
    </submittedName>
</protein>
<evidence type="ECO:0000313" key="2">
    <source>
        <dbReference type="Proteomes" id="UP000037069"/>
    </source>
</evidence>
<name>A0A0L0CJL2_LUCCU</name>
<reference evidence="1 2" key="1">
    <citation type="journal article" date="2015" name="Nat. Commun.">
        <title>Lucilia cuprina genome unlocks parasitic fly biology to underpin future interventions.</title>
        <authorList>
            <person name="Anstead C.A."/>
            <person name="Korhonen P.K."/>
            <person name="Young N.D."/>
            <person name="Hall R.S."/>
            <person name="Jex A.R."/>
            <person name="Murali S.C."/>
            <person name="Hughes D.S."/>
            <person name="Lee S.F."/>
            <person name="Perry T."/>
            <person name="Stroehlein A.J."/>
            <person name="Ansell B.R."/>
            <person name="Breugelmans B."/>
            <person name="Hofmann A."/>
            <person name="Qu J."/>
            <person name="Dugan S."/>
            <person name="Lee S.L."/>
            <person name="Chao H."/>
            <person name="Dinh H."/>
            <person name="Han Y."/>
            <person name="Doddapaneni H.V."/>
            <person name="Worley K.C."/>
            <person name="Muzny D.M."/>
            <person name="Ioannidis P."/>
            <person name="Waterhouse R.M."/>
            <person name="Zdobnov E.M."/>
            <person name="James P.J."/>
            <person name="Bagnall N.H."/>
            <person name="Kotze A.C."/>
            <person name="Gibbs R.A."/>
            <person name="Richards S."/>
            <person name="Batterham P."/>
            <person name="Gasser R.B."/>
        </authorList>
    </citation>
    <scope>NUCLEOTIDE SEQUENCE [LARGE SCALE GENOMIC DNA]</scope>
    <source>
        <strain evidence="1 2">LS</strain>
        <tissue evidence="1">Full body</tissue>
    </source>
</reference>
<dbReference type="AlphaFoldDB" id="A0A0L0CJL2"/>
<keyword evidence="2" id="KW-1185">Reference proteome</keyword>
<organism evidence="1 2">
    <name type="scientific">Lucilia cuprina</name>
    <name type="common">Green bottle fly</name>
    <name type="synonym">Australian sheep blowfly</name>
    <dbReference type="NCBI Taxonomy" id="7375"/>
    <lineage>
        <taxon>Eukaryota</taxon>
        <taxon>Metazoa</taxon>
        <taxon>Ecdysozoa</taxon>
        <taxon>Arthropoda</taxon>
        <taxon>Hexapoda</taxon>
        <taxon>Insecta</taxon>
        <taxon>Pterygota</taxon>
        <taxon>Neoptera</taxon>
        <taxon>Endopterygota</taxon>
        <taxon>Diptera</taxon>
        <taxon>Brachycera</taxon>
        <taxon>Muscomorpha</taxon>
        <taxon>Oestroidea</taxon>
        <taxon>Calliphoridae</taxon>
        <taxon>Luciliinae</taxon>
        <taxon>Lucilia</taxon>
    </lineage>
</organism>
<gene>
    <name evidence="1" type="ORF">FF38_10337</name>
</gene>
<sequence>MVEPGTRSEGFNNMVLPQVMATGNIHKGIIAGKLKGAIPAVTPKGKTKEYVSISRATLATVSPICKEGMLQQCSTTSKNLRKPRKTSPSASAKVLPCSRVIFLANSPILALIKACNLNITCWRDKTEVLLQDLKAFLLDSKAVCISSCVHLGTRVTTLLVAGSCKSIHSLVLDSTNLPSTNILVVGAAEELFIVGGWPVSSSCSSSITFLGYIEDYCLDYREVYCQDNRKDYNMDYRVVYSLDYREVYNLDYKDVYSLDNREDYCLDYREVYCLEKFLWRVSYKDNLIVHSGGLITV</sequence>
<evidence type="ECO:0000313" key="1">
    <source>
        <dbReference type="EMBL" id="KNC31679.1"/>
    </source>
</evidence>
<comment type="caution">
    <text evidence="1">The sequence shown here is derived from an EMBL/GenBank/DDBJ whole genome shotgun (WGS) entry which is preliminary data.</text>
</comment>
<dbReference type="Proteomes" id="UP000037069">
    <property type="component" value="Unassembled WGS sequence"/>
</dbReference>
<proteinExistence type="predicted"/>
<accession>A0A0L0CJL2</accession>
<dbReference type="EMBL" id="JRES01000394">
    <property type="protein sequence ID" value="KNC31679.1"/>
    <property type="molecule type" value="Genomic_DNA"/>
</dbReference>